<feature type="transmembrane region" description="Helical" evidence="2">
    <location>
        <begin position="16"/>
        <end position="36"/>
    </location>
</feature>
<protein>
    <recommendedName>
        <fullName evidence="3">DUF2726 domain-containing protein</fullName>
    </recommendedName>
</protein>
<evidence type="ECO:0000259" key="3">
    <source>
        <dbReference type="Pfam" id="PF10881"/>
    </source>
</evidence>
<keyword evidence="2" id="KW-0812">Transmembrane</keyword>
<organism evidence="4 5">
    <name type="scientific">Jannaschia faecimaris</name>
    <dbReference type="NCBI Taxonomy" id="1244108"/>
    <lineage>
        <taxon>Bacteria</taxon>
        <taxon>Pseudomonadati</taxon>
        <taxon>Pseudomonadota</taxon>
        <taxon>Alphaproteobacteria</taxon>
        <taxon>Rhodobacterales</taxon>
        <taxon>Roseobacteraceae</taxon>
        <taxon>Jannaschia</taxon>
    </lineage>
</organism>
<evidence type="ECO:0000256" key="2">
    <source>
        <dbReference type="SAM" id="Phobius"/>
    </source>
</evidence>
<reference evidence="5" key="1">
    <citation type="submission" date="2016-10" db="EMBL/GenBank/DDBJ databases">
        <authorList>
            <person name="Varghese N."/>
            <person name="Submissions S."/>
        </authorList>
    </citation>
    <scope>NUCLEOTIDE SEQUENCE [LARGE SCALE GENOMIC DNA]</scope>
    <source>
        <strain evidence="5">DSM 100420</strain>
    </source>
</reference>
<dbReference type="Proteomes" id="UP000198914">
    <property type="component" value="Unassembled WGS sequence"/>
</dbReference>
<evidence type="ECO:0000256" key="1">
    <source>
        <dbReference type="SAM" id="MobiDB-lite"/>
    </source>
</evidence>
<evidence type="ECO:0000313" key="4">
    <source>
        <dbReference type="EMBL" id="SDY59556.1"/>
    </source>
</evidence>
<feature type="region of interest" description="Disordered" evidence="1">
    <location>
        <begin position="192"/>
        <end position="213"/>
    </location>
</feature>
<name>A0A1H3L5K7_9RHOB</name>
<evidence type="ECO:0000313" key="5">
    <source>
        <dbReference type="Proteomes" id="UP000198914"/>
    </source>
</evidence>
<keyword evidence="2" id="KW-1133">Transmembrane helix</keyword>
<dbReference type="EMBL" id="FNPX01000002">
    <property type="protein sequence ID" value="SDY59556.1"/>
    <property type="molecule type" value="Genomic_DNA"/>
</dbReference>
<proteinExistence type="predicted"/>
<dbReference type="RefSeq" id="WP_092642309.1">
    <property type="nucleotide sequence ID" value="NZ_FNPX01000002.1"/>
</dbReference>
<keyword evidence="5" id="KW-1185">Reference proteome</keyword>
<keyword evidence="2" id="KW-0472">Membrane</keyword>
<accession>A0A1H3L5K7</accession>
<dbReference type="AlphaFoldDB" id="A0A1H3L5K7"/>
<dbReference type="STRING" id="1244108.SAMN05444004_10290"/>
<sequence length="213" mass="23325">MPDPISQILTPLLAEYAWLIAGLLVLYGFVAALGNARKRGRRNVMPKPGSGDSPGIEALRLCKVAIRPLMSSEQASVFRTLRPYAEQRDLHLLAEVSLSAVFKVTAGGDRKRAFTGFGAIRQKYVDLLLTDENFVPVCGVEYHGSGHWGNKAAERDRVKRAAFKAAGLPLIEISDGDDLKTLPSRIDQALMRSEYPSASSHSARKQPPVRRAT</sequence>
<feature type="compositionally biased region" description="Basic residues" evidence="1">
    <location>
        <begin position="202"/>
        <end position="213"/>
    </location>
</feature>
<gene>
    <name evidence="4" type="ORF">SAMN05444004_10290</name>
</gene>
<dbReference type="Pfam" id="PF10881">
    <property type="entry name" value="DUF2726"/>
    <property type="match status" value="1"/>
</dbReference>
<dbReference type="InterPro" id="IPR024402">
    <property type="entry name" value="DUF2726"/>
</dbReference>
<feature type="domain" description="DUF2726" evidence="3">
    <location>
        <begin position="67"/>
        <end position="186"/>
    </location>
</feature>
<dbReference type="OrthoDB" id="5679025at2"/>